<feature type="domain" description="DUF58" evidence="3">
    <location>
        <begin position="216"/>
        <end position="340"/>
    </location>
</feature>
<dbReference type="EMBL" id="CP096660">
    <property type="protein sequence ID" value="UPV76649.1"/>
    <property type="molecule type" value="Genomic_DNA"/>
</dbReference>
<feature type="region of interest" description="Disordered" evidence="1">
    <location>
        <begin position="328"/>
        <end position="348"/>
    </location>
</feature>
<dbReference type="Proteomes" id="UP000830729">
    <property type="component" value="Plasmid unnamed1"/>
</dbReference>
<feature type="compositionally biased region" description="Acidic residues" evidence="1">
    <location>
        <begin position="102"/>
        <end position="120"/>
    </location>
</feature>
<dbReference type="Pfam" id="PF01882">
    <property type="entry name" value="DUF58"/>
    <property type="match status" value="1"/>
</dbReference>
<evidence type="ECO:0000313" key="5">
    <source>
        <dbReference type="Proteomes" id="UP000830729"/>
    </source>
</evidence>
<dbReference type="PANTHER" id="PTHR33608:SF6">
    <property type="entry name" value="BLL2464 PROTEIN"/>
    <property type="match status" value="1"/>
</dbReference>
<sequence length="497" mass="53058">MGVTRGYWGEFGLVVALTGAAALLAEPLVLVGAAGVGGWLVARHYAFVRAVSDAAASLAVTQSPERERLSEDDSVTVALEATLPDPAPLDLDVRADAPVGVEVDDSGTGDSDDDGTDSIADDGPSVTLPAGEREATAAFEARCPLAGEFRFDRPTVTTADESGRFTARFATGEPATVTVDARGPRDLHVGTGGDAIDTPYGDLDTGERGVGLDFAELRSYVPGDAVRNIDWKATARFDEAYVRTYETTAERRIALLVDCRSAMATGPAGATKFDYLRRFALGMVEYARQRSEPLGLYAVGDEGLIANRAPAADVESYAAAERRLRELAPGDAAESDRRAPKDTSPAIARQRARRLQADDSAYAERLEPFFAAADPYVERIEGDPLYGAVRSSLSRVSGALTTVVLTDDSNRARTRAAVRAAARGDGTVLAFLTPTILFERDGGDPEATYERYADFERFRRELANERGVAAFEVAPGDELSRLLAGHRARRRAAEAGD</sequence>
<keyword evidence="5" id="KW-1185">Reference proteome</keyword>
<dbReference type="GeneID" id="72187362"/>
<dbReference type="AlphaFoldDB" id="A0A8U0I0I2"/>
<keyword evidence="2" id="KW-1133">Transmembrane helix</keyword>
<evidence type="ECO:0000259" key="3">
    <source>
        <dbReference type="Pfam" id="PF01882"/>
    </source>
</evidence>
<reference evidence="4 5" key="1">
    <citation type="submission" date="2022-04" db="EMBL/GenBank/DDBJ databases">
        <title>Diverse halophilic archaea isolated from saline environments.</title>
        <authorList>
            <person name="Cui H.-L."/>
        </authorList>
    </citation>
    <scope>NUCLEOTIDE SEQUENCE [LARGE SCALE GENOMIC DNA]</scope>
    <source>
        <strain evidence="4 5">XZYJT49</strain>
        <plasmid evidence="4 5">unnamed1</plasmid>
    </source>
</reference>
<accession>A0A8U0I0I2</accession>
<keyword evidence="4" id="KW-0614">Plasmid</keyword>
<dbReference type="KEGG" id="halx:M0R89_19145"/>
<keyword evidence="2" id="KW-0472">Membrane</keyword>
<evidence type="ECO:0000256" key="2">
    <source>
        <dbReference type="SAM" id="Phobius"/>
    </source>
</evidence>
<organism evidence="4 5">
    <name type="scientific">Halorussus limi</name>
    <dbReference type="NCBI Taxonomy" id="2938695"/>
    <lineage>
        <taxon>Archaea</taxon>
        <taxon>Methanobacteriati</taxon>
        <taxon>Methanobacteriota</taxon>
        <taxon>Stenosarchaea group</taxon>
        <taxon>Halobacteria</taxon>
        <taxon>Halobacteriales</taxon>
        <taxon>Haladaptataceae</taxon>
        <taxon>Halorussus</taxon>
    </lineage>
</organism>
<gene>
    <name evidence="4" type="ORF">M0R89_19145</name>
</gene>
<dbReference type="RefSeq" id="WP_248652682.1">
    <property type="nucleotide sequence ID" value="NZ_CP096660.1"/>
</dbReference>
<dbReference type="PANTHER" id="PTHR33608">
    <property type="entry name" value="BLL2464 PROTEIN"/>
    <property type="match status" value="1"/>
</dbReference>
<feature type="transmembrane region" description="Helical" evidence="2">
    <location>
        <begin position="12"/>
        <end position="42"/>
    </location>
</feature>
<name>A0A8U0I0I2_9EURY</name>
<feature type="region of interest" description="Disordered" evidence="1">
    <location>
        <begin position="183"/>
        <end position="202"/>
    </location>
</feature>
<evidence type="ECO:0000256" key="1">
    <source>
        <dbReference type="SAM" id="MobiDB-lite"/>
    </source>
</evidence>
<geneLocation type="plasmid" evidence="4 5">
    <name>unnamed1</name>
</geneLocation>
<protein>
    <submittedName>
        <fullName evidence="4">DUF58 domain-containing protein</fullName>
    </submittedName>
</protein>
<keyword evidence="2" id="KW-0812">Transmembrane</keyword>
<dbReference type="InterPro" id="IPR002881">
    <property type="entry name" value="DUF58"/>
</dbReference>
<feature type="region of interest" description="Disordered" evidence="1">
    <location>
        <begin position="100"/>
        <end position="133"/>
    </location>
</feature>
<proteinExistence type="predicted"/>
<feature type="compositionally biased region" description="Basic and acidic residues" evidence="1">
    <location>
        <begin position="328"/>
        <end position="341"/>
    </location>
</feature>
<evidence type="ECO:0000313" key="4">
    <source>
        <dbReference type="EMBL" id="UPV76649.1"/>
    </source>
</evidence>